<comment type="caution">
    <text evidence="2">The sequence shown here is derived from an EMBL/GenBank/DDBJ whole genome shotgun (WGS) entry which is preliminary data.</text>
</comment>
<feature type="region of interest" description="Disordered" evidence="1">
    <location>
        <begin position="1"/>
        <end position="23"/>
    </location>
</feature>
<evidence type="ECO:0000313" key="3">
    <source>
        <dbReference type="Proteomes" id="UP000234479"/>
    </source>
</evidence>
<dbReference type="AlphaFoldDB" id="A0A2N5DQ18"/>
<name>A0A2N5DQ18_9CAUL</name>
<dbReference type="EMBL" id="PJRS01000010">
    <property type="protein sequence ID" value="PLR28095.1"/>
    <property type="molecule type" value="Genomic_DNA"/>
</dbReference>
<sequence length="79" mass="8870">MEHPLIGRLPSVSAADHTDRGLLTTENRVLRSAFRRTALPSRGSTEPPGRACGSVFCSSHRPKDDALRPRPFFMPEWRL</sequence>
<dbReference type="Proteomes" id="UP000234479">
    <property type="component" value="Unassembled WGS sequence"/>
</dbReference>
<organism evidence="2 3">
    <name type="scientific">Caulobacter zeae</name>
    <dbReference type="NCBI Taxonomy" id="2055137"/>
    <lineage>
        <taxon>Bacteria</taxon>
        <taxon>Pseudomonadati</taxon>
        <taxon>Pseudomonadota</taxon>
        <taxon>Alphaproteobacteria</taxon>
        <taxon>Caulobacterales</taxon>
        <taxon>Caulobacteraceae</taxon>
        <taxon>Caulobacter</taxon>
    </lineage>
</organism>
<accession>A0A2N5DQ18</accession>
<keyword evidence="3" id="KW-1185">Reference proteome</keyword>
<reference evidence="2 3" key="1">
    <citation type="submission" date="2017-12" db="EMBL/GenBank/DDBJ databases">
        <title>The genome sequence of Caulobacter sp. 410.</title>
        <authorList>
            <person name="Gao J."/>
            <person name="Mao X."/>
            <person name="Sun J."/>
        </authorList>
    </citation>
    <scope>NUCLEOTIDE SEQUENCE [LARGE SCALE GENOMIC DNA]</scope>
    <source>
        <strain evidence="2 3">410</strain>
    </source>
</reference>
<gene>
    <name evidence="2" type="ORF">SGCZBJ_03545</name>
</gene>
<protein>
    <submittedName>
        <fullName evidence="2">Uncharacterized protein</fullName>
    </submittedName>
</protein>
<evidence type="ECO:0000256" key="1">
    <source>
        <dbReference type="SAM" id="MobiDB-lite"/>
    </source>
</evidence>
<evidence type="ECO:0000313" key="2">
    <source>
        <dbReference type="EMBL" id="PLR28095.1"/>
    </source>
</evidence>
<proteinExistence type="predicted"/>